<protein>
    <submittedName>
        <fullName evidence="2">DUF1361 domain-containing protein</fullName>
    </submittedName>
</protein>
<name>A0A926QMA3_9BACL</name>
<comment type="caution">
    <text evidence="2">The sequence shown here is derived from an EMBL/GenBank/DDBJ whole genome shotgun (WGS) entry which is preliminary data.</text>
</comment>
<accession>A0A926QMA3</accession>
<reference evidence="2" key="1">
    <citation type="submission" date="2020-09" db="EMBL/GenBank/DDBJ databases">
        <title>Draft Genome Sequence of Paenibacillus sp. WST5.</title>
        <authorList>
            <person name="Bao Z."/>
        </authorList>
    </citation>
    <scope>NUCLEOTIDE SEQUENCE</scope>
    <source>
        <strain evidence="2">WST5</strain>
    </source>
</reference>
<dbReference type="Proteomes" id="UP000650466">
    <property type="component" value="Unassembled WGS sequence"/>
</dbReference>
<dbReference type="Pfam" id="PF07099">
    <property type="entry name" value="DUF1361"/>
    <property type="match status" value="1"/>
</dbReference>
<evidence type="ECO:0000313" key="3">
    <source>
        <dbReference type="Proteomes" id="UP000650466"/>
    </source>
</evidence>
<gene>
    <name evidence="2" type="ORF">ICC18_30935</name>
</gene>
<sequence>MKALNHFYLTLLLSVLSIICIGVYFLFRKQTYFDFLLWNLFLAWIPYSISILAHSINNRVSSKLSQIFLIILGLAWILFLPNSPYVITDLIHLTILKDAYVQKGSLSFAYWYDFFVIVLFSWIGILLGCSSMYNFQFILMKHFKRIVSWFMTLLFSLLSGYGILLGREYRLNSWDVLSYHRLLTIIQGSLNLESLLFSLLVGLVIMTFYTSYYFLVNRQ</sequence>
<keyword evidence="1" id="KW-0472">Membrane</keyword>
<evidence type="ECO:0000313" key="2">
    <source>
        <dbReference type="EMBL" id="MBD0384460.1"/>
    </source>
</evidence>
<feature type="transmembrane region" description="Helical" evidence="1">
    <location>
        <begin position="195"/>
        <end position="215"/>
    </location>
</feature>
<feature type="transmembrane region" description="Helical" evidence="1">
    <location>
        <begin position="67"/>
        <end position="88"/>
    </location>
</feature>
<dbReference type="RefSeq" id="WP_188178234.1">
    <property type="nucleotide sequence ID" value="NZ_JACVVD010000019.1"/>
</dbReference>
<keyword evidence="1" id="KW-0812">Transmembrane</keyword>
<feature type="transmembrane region" description="Helical" evidence="1">
    <location>
        <begin position="33"/>
        <end position="55"/>
    </location>
</feature>
<dbReference type="InterPro" id="IPR009793">
    <property type="entry name" value="DUF1361"/>
</dbReference>
<dbReference type="EMBL" id="JACVVD010000019">
    <property type="protein sequence ID" value="MBD0384460.1"/>
    <property type="molecule type" value="Genomic_DNA"/>
</dbReference>
<keyword evidence="3" id="KW-1185">Reference proteome</keyword>
<feature type="transmembrane region" description="Helical" evidence="1">
    <location>
        <begin position="108"/>
        <end position="134"/>
    </location>
</feature>
<dbReference type="AlphaFoldDB" id="A0A926QMA3"/>
<keyword evidence="1" id="KW-1133">Transmembrane helix</keyword>
<organism evidence="2 3">
    <name type="scientific">Paenibacillus sedimenti</name>
    <dbReference type="NCBI Taxonomy" id="2770274"/>
    <lineage>
        <taxon>Bacteria</taxon>
        <taxon>Bacillati</taxon>
        <taxon>Bacillota</taxon>
        <taxon>Bacilli</taxon>
        <taxon>Bacillales</taxon>
        <taxon>Paenibacillaceae</taxon>
        <taxon>Paenibacillus</taxon>
    </lineage>
</organism>
<feature type="transmembrane region" description="Helical" evidence="1">
    <location>
        <begin position="7"/>
        <end position="27"/>
    </location>
</feature>
<feature type="transmembrane region" description="Helical" evidence="1">
    <location>
        <begin position="146"/>
        <end position="164"/>
    </location>
</feature>
<evidence type="ECO:0000256" key="1">
    <source>
        <dbReference type="SAM" id="Phobius"/>
    </source>
</evidence>
<proteinExistence type="predicted"/>